<evidence type="ECO:0000256" key="1">
    <source>
        <dbReference type="SAM" id="MobiDB-lite"/>
    </source>
</evidence>
<proteinExistence type="predicted"/>
<accession>A0A542Y5H4</accession>
<feature type="compositionally biased region" description="Basic and acidic residues" evidence="1">
    <location>
        <begin position="251"/>
        <end position="265"/>
    </location>
</feature>
<dbReference type="Gene3D" id="3.40.50.410">
    <property type="entry name" value="von Willebrand factor, type A domain"/>
    <property type="match status" value="1"/>
</dbReference>
<dbReference type="OrthoDB" id="9429521at2"/>
<feature type="domain" description="VWFA" evidence="2">
    <location>
        <begin position="432"/>
        <end position="592"/>
    </location>
</feature>
<reference evidence="3 4" key="1">
    <citation type="submission" date="2019-06" db="EMBL/GenBank/DDBJ databases">
        <title>Sequencing the genomes of 1000 actinobacteria strains.</title>
        <authorList>
            <person name="Klenk H.-P."/>
        </authorList>
    </citation>
    <scope>NUCLEOTIDE SEQUENCE [LARGE SCALE GENOMIC DNA]</scope>
    <source>
        <strain evidence="3 4">DSM 8803</strain>
    </source>
</reference>
<dbReference type="Proteomes" id="UP000319094">
    <property type="component" value="Unassembled WGS sequence"/>
</dbReference>
<dbReference type="Pfam" id="PF00092">
    <property type="entry name" value="VWA"/>
    <property type="match status" value="1"/>
</dbReference>
<dbReference type="InterPro" id="IPR036465">
    <property type="entry name" value="vWFA_dom_sf"/>
</dbReference>
<name>A0A542Y5H4_9MICO</name>
<dbReference type="PROSITE" id="PS50234">
    <property type="entry name" value="VWFA"/>
    <property type="match status" value="1"/>
</dbReference>
<feature type="compositionally biased region" description="Low complexity" evidence="1">
    <location>
        <begin position="321"/>
        <end position="337"/>
    </location>
</feature>
<keyword evidence="4" id="KW-1185">Reference proteome</keyword>
<dbReference type="SMART" id="SM00327">
    <property type="entry name" value="VWA"/>
    <property type="match status" value="1"/>
</dbReference>
<dbReference type="EMBL" id="VFON01000001">
    <property type="protein sequence ID" value="TQL43321.1"/>
    <property type="molecule type" value="Genomic_DNA"/>
</dbReference>
<dbReference type="RefSeq" id="WP_141886661.1">
    <property type="nucleotide sequence ID" value="NZ_BAAAUY010000010.1"/>
</dbReference>
<sequence>MSGDGSERDAERAEAAEFDGALAAAGRLLGVRVTTLAGEEWRFEGERLAVGREYFTRRGHGVDAAVALTLRELWFVTGAGCSPARENRRARVLAARPDLHTLMVTLDRVQAQRALLEAQPGFGRQLIGAVRRDIPEALTSWPPNAQWLGLVQRASLGLPTQVGEAVGQLFTPVTRAALTGTGAADPVDGLDRLLAAVAPAYEALAAGSGLSDAAGGGAGPPQEGQSGVEGLGDLGSANAAGDDAGGETNADPDRANADEQRREGDLCEPDPSGSPPSAATEPGSLVEADSGRIPPVLSETPLPAQRPSLTPPGGGSTAQLEAAEAATPGQAAAEAGGEWRRGSAAALAEYRHCLGTYRREIRAVGDVWRRLLRESLRVAQRETRFAGPEPGPIHTGRLAATVAEARGGDPRPNVYRARMPVTVSGPGLGRTDTVLVLDRSGSMQGQAAQLSADAAMVFLEALAGAARELRELETRYPGGEPSAVRSGLVVFDSAATLVKRCNERLTDTHRIALREAMVAAEGETHPVPAIELAVRELLIARRPAGVAQRRVLVFVSDGGFASSPEHVEGRALARELARARAAGIEVYGVGIGVTGGMGLFRPGLTLIGSVRELPAALAQMLGDQARVALPGQGGSA</sequence>
<dbReference type="SUPFAM" id="SSF53300">
    <property type="entry name" value="vWA-like"/>
    <property type="match status" value="1"/>
</dbReference>
<dbReference type="CDD" id="cd00198">
    <property type="entry name" value="vWFA"/>
    <property type="match status" value="1"/>
</dbReference>
<organism evidence="3 4">
    <name type="scientific">Leucobacter komagatae</name>
    <dbReference type="NCBI Taxonomy" id="55969"/>
    <lineage>
        <taxon>Bacteria</taxon>
        <taxon>Bacillati</taxon>
        <taxon>Actinomycetota</taxon>
        <taxon>Actinomycetes</taxon>
        <taxon>Micrococcales</taxon>
        <taxon>Microbacteriaceae</taxon>
        <taxon>Leucobacter</taxon>
    </lineage>
</organism>
<dbReference type="InterPro" id="IPR002035">
    <property type="entry name" value="VWF_A"/>
</dbReference>
<evidence type="ECO:0000259" key="2">
    <source>
        <dbReference type="PROSITE" id="PS50234"/>
    </source>
</evidence>
<evidence type="ECO:0000313" key="3">
    <source>
        <dbReference type="EMBL" id="TQL43321.1"/>
    </source>
</evidence>
<comment type="caution">
    <text evidence="3">The sequence shown here is derived from an EMBL/GenBank/DDBJ whole genome shotgun (WGS) entry which is preliminary data.</text>
</comment>
<feature type="compositionally biased region" description="Low complexity" evidence="1">
    <location>
        <begin position="234"/>
        <end position="249"/>
    </location>
</feature>
<protein>
    <submittedName>
        <fullName evidence="3">von Willebrand factor type A domain-containing protein</fullName>
    </submittedName>
</protein>
<dbReference type="AlphaFoldDB" id="A0A542Y5H4"/>
<feature type="region of interest" description="Disordered" evidence="1">
    <location>
        <begin position="211"/>
        <end position="337"/>
    </location>
</feature>
<evidence type="ECO:0000313" key="4">
    <source>
        <dbReference type="Proteomes" id="UP000319094"/>
    </source>
</evidence>
<gene>
    <name evidence="3" type="ORF">FB468_1341</name>
</gene>